<reference evidence="4 5" key="1">
    <citation type="submission" date="2016-03" db="EMBL/GenBank/DDBJ databases">
        <title>The draft genome sequence of Fonsecaea nubica causative agent of cutaneous subcutaneous infection in human host.</title>
        <authorList>
            <person name="Costa F."/>
            <person name="Sybren D.H."/>
            <person name="Raittz R.T."/>
            <person name="Weiss V.A."/>
            <person name="Leao A.C."/>
            <person name="Gomes R."/>
            <person name="De Souza E.M."/>
            <person name="Pedrosa F.O."/>
            <person name="Steffens M.B."/>
            <person name="Bombassaro A."/>
            <person name="Tadra-Sfeir M.Z."/>
            <person name="Moreno L.F."/>
            <person name="Najafzadeh M.J."/>
            <person name="Felipe M.S."/>
            <person name="Teixeira M."/>
            <person name="Sun J."/>
            <person name="Xi L."/>
            <person name="Castro M.A."/>
            <person name="Vicente V.A."/>
        </authorList>
    </citation>
    <scope>NUCLEOTIDE SEQUENCE [LARGE SCALE GENOMIC DNA]</scope>
    <source>
        <strain evidence="4 5">CBS 269.64</strain>
    </source>
</reference>
<protein>
    <recommendedName>
        <fullName evidence="3">C2H2-type domain-containing protein</fullName>
    </recommendedName>
</protein>
<gene>
    <name evidence="4" type="ORF">AYO20_09975</name>
</gene>
<keyword evidence="5" id="KW-1185">Reference proteome</keyword>
<evidence type="ECO:0000313" key="5">
    <source>
        <dbReference type="Proteomes" id="UP000185904"/>
    </source>
</evidence>
<dbReference type="InterPro" id="IPR013087">
    <property type="entry name" value="Znf_C2H2_type"/>
</dbReference>
<feature type="domain" description="C2H2-type" evidence="3">
    <location>
        <begin position="107"/>
        <end position="137"/>
    </location>
</feature>
<dbReference type="GeneID" id="34593369"/>
<keyword evidence="1" id="KW-0862">Zinc</keyword>
<feature type="region of interest" description="Disordered" evidence="2">
    <location>
        <begin position="42"/>
        <end position="108"/>
    </location>
</feature>
<dbReference type="Proteomes" id="UP000185904">
    <property type="component" value="Unassembled WGS sequence"/>
</dbReference>
<feature type="compositionally biased region" description="Basic and acidic residues" evidence="2">
    <location>
        <begin position="151"/>
        <end position="178"/>
    </location>
</feature>
<proteinExistence type="predicted"/>
<dbReference type="PROSITE" id="PS50157">
    <property type="entry name" value="ZINC_FINGER_C2H2_2"/>
    <property type="match status" value="1"/>
</dbReference>
<dbReference type="AlphaFoldDB" id="A0A178CB93"/>
<organism evidence="4 5">
    <name type="scientific">Fonsecaea nubica</name>
    <dbReference type="NCBI Taxonomy" id="856822"/>
    <lineage>
        <taxon>Eukaryota</taxon>
        <taxon>Fungi</taxon>
        <taxon>Dikarya</taxon>
        <taxon>Ascomycota</taxon>
        <taxon>Pezizomycotina</taxon>
        <taxon>Eurotiomycetes</taxon>
        <taxon>Chaetothyriomycetidae</taxon>
        <taxon>Chaetothyriales</taxon>
        <taxon>Herpotrichiellaceae</taxon>
        <taxon>Fonsecaea</taxon>
    </lineage>
</organism>
<evidence type="ECO:0000256" key="2">
    <source>
        <dbReference type="SAM" id="MobiDB-lite"/>
    </source>
</evidence>
<dbReference type="PROSITE" id="PS00028">
    <property type="entry name" value="ZINC_FINGER_C2H2_1"/>
    <property type="match status" value="1"/>
</dbReference>
<evidence type="ECO:0000313" key="4">
    <source>
        <dbReference type="EMBL" id="OAL26634.1"/>
    </source>
</evidence>
<name>A0A178CB93_9EURO</name>
<dbReference type="RefSeq" id="XP_022495759.1">
    <property type="nucleotide sequence ID" value="XM_022648240.1"/>
</dbReference>
<keyword evidence="1" id="KW-0863">Zinc-finger</keyword>
<keyword evidence="1" id="KW-0479">Metal-binding</keyword>
<evidence type="ECO:0000256" key="1">
    <source>
        <dbReference type="PROSITE-ProRule" id="PRU00042"/>
    </source>
</evidence>
<sequence length="178" mass="19989">MDDYDFMQHYTTWPVDAPDAITWMTATHDNEKTPLGSLLFSTSESLGPPSTPPSWDSGYGSMEPADLPSVLIELQPEETQVTSPAPEPSPPGIRNTKPQNAKTKPRYVCPVPSCRREYVRKSYYDSHIKSKHPDYKLIVETDPTFPQSLDAEPKKDSPDQRDLGTEYSTPEEHSPKPP</sequence>
<accession>A0A178CB93</accession>
<feature type="region of interest" description="Disordered" evidence="2">
    <location>
        <begin position="131"/>
        <end position="178"/>
    </location>
</feature>
<evidence type="ECO:0000259" key="3">
    <source>
        <dbReference type="PROSITE" id="PS50157"/>
    </source>
</evidence>
<dbReference type="EMBL" id="LVCJ01000100">
    <property type="protein sequence ID" value="OAL26634.1"/>
    <property type="molecule type" value="Genomic_DNA"/>
</dbReference>
<dbReference type="GO" id="GO:0008270">
    <property type="term" value="F:zinc ion binding"/>
    <property type="evidence" value="ECO:0007669"/>
    <property type="project" value="UniProtKB-KW"/>
</dbReference>
<comment type="caution">
    <text evidence="4">The sequence shown here is derived from an EMBL/GenBank/DDBJ whole genome shotgun (WGS) entry which is preliminary data.</text>
</comment>